<dbReference type="AlphaFoldDB" id="A0A517LQ94"/>
<evidence type="ECO:0000256" key="2">
    <source>
        <dbReference type="SAM" id="MobiDB-lite"/>
    </source>
</evidence>
<proteinExistence type="predicted"/>
<dbReference type="EMBL" id="CP042202">
    <property type="protein sequence ID" value="QDS77743.1"/>
    <property type="molecule type" value="Genomic_DNA"/>
</dbReference>
<dbReference type="Proteomes" id="UP000316270">
    <property type="component" value="Chromosome 18"/>
</dbReference>
<sequence>MTDPPGEWQPSRSRRRREPASLSFLDQPNSDTNMNDRPSFATASSSSAFSDTFPTNRIHRPTRSFSLGPPPAANDAASRVAAALGREDAILDRDFVGDDGDDDIDEALLQEFEALQREKRLVEQDAARRRRQANIRALARHRPRGGVVPQQYMTDDDLEERVWDDNDHDDMHDRQMDGAHISRPRDNSEDQDQDLEGRGIWNFVRSRRRGASRPSMQGVNFNTDSSWNHRGNTPSDEIDSCVSFLYSVESAPTGSDVWPDLRDHAKLPAKLTPVGFPSTKRAKSSSRSKTPPADTMMQVSQSSAMAPTCTPTWPMKELPVELYYLITDSLSRDDIKAMRLTCHEFESNISSVLFKTVVVPFNTEIYGMLSGTSKKVDVKGKGKMKAELSAAGFWKNATAEDIYTGHGIDVFRTFGSRMKKFGMSFEVDEDALANPPLKGSREAHKSYWGEYTWPYPEYHRFEQVAGLEDAADETPRMKTAFSLLGNVQELALSLDSGLGWLVGPDVSLRSRVLRKPAAVFGTVPKIKDRKQQAQIDFWHHLKDRSALAGGCDLRQAVFHFREMTANQFEFQDMKENLCEVETQLDMLYINLRQLIDPSLCSPRMISDDISIPDDTYDGAGEPIIPPTGLTFEENQQDIFTIPIASGGILMVKEDTTDQDRFDSYPIVPNSLTKMQKEWLLETEWAQRAFLSSYLLAIVDNRHTFAHVHTLNFSRLSSRYLLSLARNDFWSALPSLKSVNLQVIADWRDVIKDNAGFVDTPRITLGAAQSWFYRLLFYMIVPRKSISTLNLGWACGGERAEGLHARNKQLMPAPFLSSDWMHSPENMVNKDLMIQGMIDMRYVQELTLTNCWMPPDALVALITKHDNISKLVLDSVSLSAPLNLFNGNGNNAPAPAIPAIPPPNANFAAPNLNPHQQLIAIQQAHQQHFQTQLQLQQLNVQTGAQQNQGQQQLLANQLHAQLQAQHAQQVQHAQHLLAMHLNPPNNAVNAPLGPNINAFQAGNPPLPAVSAQSWIGEHRAGSWPHVIDVISPGATLAVHGCTHCPANVVITNSSSKLRTLEFRSCGYCRLNTSRFDESAIMQPSINGGNAWFTKRYQALNKVMMKDKYNWVAEIVQHIPLHEEEALQNGWDMTLGWDDADEAEAPTFDGCLPGGTGRFSGEVTIDSRASVEDDD</sequence>
<keyword evidence="1" id="KW-0175">Coiled coil</keyword>
<feature type="compositionally biased region" description="Basic and acidic residues" evidence="2">
    <location>
        <begin position="163"/>
        <end position="177"/>
    </location>
</feature>
<feature type="coiled-coil region" evidence="1">
    <location>
        <begin position="105"/>
        <end position="132"/>
    </location>
</feature>
<protein>
    <recommendedName>
        <fullName evidence="5">F-box domain-containing protein</fullName>
    </recommendedName>
</protein>
<feature type="compositionally biased region" description="Low complexity" evidence="2">
    <location>
        <begin position="38"/>
        <end position="55"/>
    </location>
</feature>
<feature type="region of interest" description="Disordered" evidence="2">
    <location>
        <begin position="163"/>
        <end position="233"/>
    </location>
</feature>
<gene>
    <name evidence="3" type="ORF">FKW77_004636</name>
</gene>
<feature type="region of interest" description="Disordered" evidence="2">
    <location>
        <begin position="1"/>
        <end position="80"/>
    </location>
</feature>
<evidence type="ECO:0000256" key="1">
    <source>
        <dbReference type="SAM" id="Coils"/>
    </source>
</evidence>
<feature type="compositionally biased region" description="Polar residues" evidence="2">
    <location>
        <begin position="214"/>
        <end position="233"/>
    </location>
</feature>
<feature type="region of interest" description="Disordered" evidence="2">
    <location>
        <begin position="272"/>
        <end position="299"/>
    </location>
</feature>
<evidence type="ECO:0000313" key="4">
    <source>
        <dbReference type="Proteomes" id="UP000316270"/>
    </source>
</evidence>
<keyword evidence="4" id="KW-1185">Reference proteome</keyword>
<organism evidence="3 4">
    <name type="scientific">Venturia effusa</name>
    <dbReference type="NCBI Taxonomy" id="50376"/>
    <lineage>
        <taxon>Eukaryota</taxon>
        <taxon>Fungi</taxon>
        <taxon>Dikarya</taxon>
        <taxon>Ascomycota</taxon>
        <taxon>Pezizomycotina</taxon>
        <taxon>Dothideomycetes</taxon>
        <taxon>Pleosporomycetidae</taxon>
        <taxon>Venturiales</taxon>
        <taxon>Venturiaceae</taxon>
        <taxon>Venturia</taxon>
    </lineage>
</organism>
<feature type="compositionally biased region" description="Polar residues" evidence="2">
    <location>
        <begin position="24"/>
        <end position="36"/>
    </location>
</feature>
<dbReference type="OrthoDB" id="4194555at2759"/>
<evidence type="ECO:0008006" key="5">
    <source>
        <dbReference type="Google" id="ProtNLM"/>
    </source>
</evidence>
<name>A0A517LQ94_9PEZI</name>
<accession>A0A517LQ94</accession>
<reference evidence="3 4" key="1">
    <citation type="submission" date="2019-07" db="EMBL/GenBank/DDBJ databases">
        <title>Finished genome of Venturia effusa.</title>
        <authorList>
            <person name="Young C.A."/>
            <person name="Cox M.P."/>
            <person name="Ganley A.R.D."/>
            <person name="David W.J."/>
        </authorList>
    </citation>
    <scope>NUCLEOTIDE SEQUENCE [LARGE SCALE GENOMIC DNA]</scope>
    <source>
        <strain evidence="4">albino</strain>
    </source>
</reference>
<evidence type="ECO:0000313" key="3">
    <source>
        <dbReference type="EMBL" id="QDS77743.1"/>
    </source>
</evidence>